<reference evidence="1 2" key="1">
    <citation type="submission" date="2018-08" db="EMBL/GenBank/DDBJ databases">
        <title>A genome reference for cultivated species of the human gut microbiota.</title>
        <authorList>
            <person name="Zou Y."/>
            <person name="Xue W."/>
            <person name="Luo G."/>
        </authorList>
    </citation>
    <scope>NUCLEOTIDE SEQUENCE [LARGE SCALE GENOMIC DNA]</scope>
    <source>
        <strain evidence="1 2">AM42-23AC</strain>
    </source>
</reference>
<evidence type="ECO:0000313" key="2">
    <source>
        <dbReference type="Proteomes" id="UP000284990"/>
    </source>
</evidence>
<dbReference type="Proteomes" id="UP000284990">
    <property type="component" value="Unassembled WGS sequence"/>
</dbReference>
<evidence type="ECO:0000313" key="1">
    <source>
        <dbReference type="EMBL" id="RHA86785.1"/>
    </source>
</evidence>
<dbReference type="AlphaFoldDB" id="A0AA92V123"/>
<sequence>MRMIFQCDPVVRNGNKEITDALIRAMRDEALKRGLVRDELVEFCNRFLREGEINACIEHLLDNFKRYFWRYY</sequence>
<comment type="caution">
    <text evidence="1">The sequence shown here is derived from an EMBL/GenBank/DDBJ whole genome shotgun (WGS) entry which is preliminary data.</text>
</comment>
<dbReference type="EMBL" id="QSFW01000014">
    <property type="protein sequence ID" value="RHA86785.1"/>
    <property type="molecule type" value="Genomic_DNA"/>
</dbReference>
<gene>
    <name evidence="1" type="ORF">DW916_07940</name>
</gene>
<name>A0AA92V123_9BACT</name>
<proteinExistence type="predicted"/>
<organism evidence="1 2">
    <name type="scientific">Segatella copri</name>
    <dbReference type="NCBI Taxonomy" id="165179"/>
    <lineage>
        <taxon>Bacteria</taxon>
        <taxon>Pseudomonadati</taxon>
        <taxon>Bacteroidota</taxon>
        <taxon>Bacteroidia</taxon>
        <taxon>Bacteroidales</taxon>
        <taxon>Prevotellaceae</taxon>
        <taxon>Segatella</taxon>
    </lineage>
</organism>
<protein>
    <submittedName>
        <fullName evidence="1">Uncharacterized protein</fullName>
    </submittedName>
</protein>
<accession>A0AA92V123</accession>